<keyword evidence="1" id="KW-0472">Membrane</keyword>
<feature type="domain" description="DUF6351" evidence="2">
    <location>
        <begin position="107"/>
        <end position="759"/>
    </location>
</feature>
<dbReference type="Pfam" id="PF19878">
    <property type="entry name" value="DUF6351"/>
    <property type="match status" value="1"/>
</dbReference>
<keyword evidence="1" id="KW-0812">Transmembrane</keyword>
<reference evidence="3" key="1">
    <citation type="journal article" date="2022" name="Front. Microbiol.">
        <title>Genome-based taxonomic rearrangement of Oceanobacter-related bacteria including the description of Thalassolituus hydrocarbonoclasticus sp. nov. and Thalassolituus pacificus sp. nov. and emended description of the genus Thalassolituus.</title>
        <authorList>
            <person name="Dong C."/>
            <person name="Wei L."/>
            <person name="Wang J."/>
            <person name="Lai Q."/>
            <person name="Huang Z."/>
            <person name="Shao Z."/>
        </authorList>
    </citation>
    <scope>NUCLEOTIDE SEQUENCE</scope>
    <source>
        <strain evidence="3">59MF3M-4</strain>
    </source>
</reference>
<feature type="transmembrane region" description="Helical" evidence="1">
    <location>
        <begin position="30"/>
        <end position="52"/>
    </location>
</feature>
<dbReference type="Proteomes" id="UP001147830">
    <property type="component" value="Unassembled WGS sequence"/>
</dbReference>
<dbReference type="AlphaFoldDB" id="A0A9X2WFY1"/>
<protein>
    <submittedName>
        <fullName evidence="3">DUF6351 family protein</fullName>
    </submittedName>
</protein>
<dbReference type="EMBL" id="JAOANI010000019">
    <property type="protein sequence ID" value="MCT7359549.1"/>
    <property type="molecule type" value="Genomic_DNA"/>
</dbReference>
<evidence type="ECO:0000313" key="4">
    <source>
        <dbReference type="Proteomes" id="UP001147830"/>
    </source>
</evidence>
<proteinExistence type="predicted"/>
<comment type="caution">
    <text evidence="3">The sequence shown here is derived from an EMBL/GenBank/DDBJ whole genome shotgun (WGS) entry which is preliminary data.</text>
</comment>
<name>A0A9X2WFY1_9GAMM</name>
<keyword evidence="4" id="KW-1185">Reference proteome</keyword>
<dbReference type="RefSeq" id="WP_260976415.1">
    <property type="nucleotide sequence ID" value="NZ_JAOANI010000019.1"/>
</dbReference>
<organism evidence="3 4">
    <name type="scientific">Thalassolituus pacificus</name>
    <dbReference type="NCBI Taxonomy" id="2975440"/>
    <lineage>
        <taxon>Bacteria</taxon>
        <taxon>Pseudomonadati</taxon>
        <taxon>Pseudomonadota</taxon>
        <taxon>Gammaproteobacteria</taxon>
        <taxon>Oceanospirillales</taxon>
        <taxon>Oceanospirillaceae</taxon>
        <taxon>Thalassolituus</taxon>
    </lineage>
</organism>
<keyword evidence="1" id="KW-1133">Transmembrane helix</keyword>
<evidence type="ECO:0000259" key="2">
    <source>
        <dbReference type="Pfam" id="PF19878"/>
    </source>
</evidence>
<dbReference type="InterPro" id="IPR045556">
    <property type="entry name" value="DUF6351"/>
</dbReference>
<evidence type="ECO:0000256" key="1">
    <source>
        <dbReference type="SAM" id="Phobius"/>
    </source>
</evidence>
<reference evidence="3" key="2">
    <citation type="submission" date="2022-08" db="EMBL/GenBank/DDBJ databases">
        <authorList>
            <person name="Dong C."/>
        </authorList>
    </citation>
    <scope>NUCLEOTIDE SEQUENCE</scope>
    <source>
        <strain evidence="3">59MF3M-4</strain>
    </source>
</reference>
<evidence type="ECO:0000313" key="3">
    <source>
        <dbReference type="EMBL" id="MCT7359549.1"/>
    </source>
</evidence>
<sequence>MRTPLIARPIHTVSPTPKRRQQQAFALPRFVKILLILGVMVTLLVTAGWYWATAYISDKLDLNPAEPPVLSTPPGSKVANWPAYHGAHPKDLIRPAETFAFPIQWGQTGPVEALFAGPKQYPFMCQTLDSELGQPLVDNQLGYGTAVSDNSGNIVGYSQDCGLPTRLHYLGYRDGEFFRSDEQLPPAADNEELLIRAESGTINRFIYVLLMPTSHNDQRDQPDVSRWNGKAIYHFKGAIGIGFQQGQARFKRLLKDMRPALEQGYAVLYSTGTETDNHYNIWLQEDTALRVKQQFIARFGEPQYTIGMGDSGGGLQQYLISQNHPQVDNDQGKQQRIIDGGVAIIPYPDMVTQITYGLDCELLEYYFDHLSADRTFWQKAERRSWIEGLAYNTEFKPRLDILADIASVLRLEKPPVHQGATECSYSWRGSAQLVNNPTFNSHYPRYSEQVNRENFWTHWQDNRDFYGTDRFGRAEVPASNVGVQYGLNAWKEGNISAAQFLDLNAKVGSWNAQKDMQPEHYWLISGDDSLRKYSPYGEQNMSHNGKAEKPAARIPGSLAAAKGAYQSGNVFLGKLDIPIIDVRPYKDPILDIHHSWSAISSRARILDFNQGKNPNQSIWISDAQYDARWDAFDAMVRWLDARATGSIPGNEAPESIVAAEFASDRCLDNNGNIIASGHGVWDGRWNGKDDGRCTQQYPFFQSSRQAAGDDSTASVLFCHLVSVKDAIESGVYAPLDASPYQTQLETLFPDGVCDYRQGDMAKSW</sequence>
<gene>
    <name evidence="3" type="ORF">NYR02_10985</name>
</gene>
<accession>A0A9X2WFY1</accession>